<feature type="repeat" description="TPR" evidence="1">
    <location>
        <begin position="202"/>
        <end position="235"/>
    </location>
</feature>
<dbReference type="EMBL" id="JACCEV010000003">
    <property type="protein sequence ID" value="NYT86449.1"/>
    <property type="molecule type" value="Genomic_DNA"/>
</dbReference>
<dbReference type="Pfam" id="PF00515">
    <property type="entry name" value="TPR_1"/>
    <property type="match status" value="1"/>
</dbReference>
<evidence type="ECO:0000313" key="3">
    <source>
        <dbReference type="EMBL" id="NYT86449.1"/>
    </source>
</evidence>
<dbReference type="Gene3D" id="1.25.40.10">
    <property type="entry name" value="Tetratricopeptide repeat domain"/>
    <property type="match status" value="1"/>
</dbReference>
<name>A0A853H3K2_9BURK</name>
<keyword evidence="2" id="KW-1133">Transmembrane helix</keyword>
<keyword evidence="1" id="KW-0802">TPR repeat</keyword>
<comment type="caution">
    <text evidence="3">The sequence shown here is derived from an EMBL/GenBank/DDBJ whole genome shotgun (WGS) entry which is preliminary data.</text>
</comment>
<dbReference type="SUPFAM" id="SSF48452">
    <property type="entry name" value="TPR-like"/>
    <property type="match status" value="1"/>
</dbReference>
<dbReference type="InterPro" id="IPR019734">
    <property type="entry name" value="TPR_rpt"/>
</dbReference>
<keyword evidence="2" id="KW-0472">Membrane</keyword>
<keyword evidence="2" id="KW-0812">Transmembrane</keyword>
<dbReference type="PROSITE" id="PS50005">
    <property type="entry name" value="TPR"/>
    <property type="match status" value="1"/>
</dbReference>
<sequence length="278" mass="30038">MVVDKYSKPPATHPLRIGAKSVFRISCPALMIALFAGGLSIQVAGAQTSVPGLVPHVDLNASLNAGPDQHRASDITAGLQVVVPPTQKADSNGKLFHDQPAEEKGWKGLARLLEALTPSIDTDIPLSSSQITDRIRDMLDQGQSQEALEVIEKRTAQLEEKGGMGTDVQLMFLHGRALAALGRNTEAIGSYQHMTTVYPELPEPWNNLAALYVKQGQLDMAYEALQMSLSANPNYATARENLGEVQLMLAQRSFGEASRLGSSQAKARVQQTRDILSQ</sequence>
<reference evidence="3 4" key="1">
    <citation type="submission" date="2020-07" db="EMBL/GenBank/DDBJ databases">
        <title>Taxonomic revisions and descriptions of new bacterial species based on genomic comparisons in the high-G+C-content subgroup of the family Alcaligenaceae.</title>
        <authorList>
            <person name="Szabo A."/>
            <person name="Felfoldi T."/>
        </authorList>
    </citation>
    <scope>NUCLEOTIDE SEQUENCE [LARGE SCALE GENOMIC DNA]</scope>
    <source>
        <strain evidence="3 4">DSM 25667</strain>
    </source>
</reference>
<keyword evidence="4" id="KW-1185">Reference proteome</keyword>
<proteinExistence type="predicted"/>
<protein>
    <submittedName>
        <fullName evidence="3">Tetratricopeptide repeat protein</fullName>
    </submittedName>
</protein>
<dbReference type="AlphaFoldDB" id="A0A853H3K2"/>
<dbReference type="OrthoDB" id="5294075at2"/>
<evidence type="ECO:0000256" key="1">
    <source>
        <dbReference type="PROSITE-ProRule" id="PRU00339"/>
    </source>
</evidence>
<dbReference type="InterPro" id="IPR011990">
    <property type="entry name" value="TPR-like_helical_dom_sf"/>
</dbReference>
<evidence type="ECO:0000313" key="4">
    <source>
        <dbReference type="Proteomes" id="UP000554144"/>
    </source>
</evidence>
<evidence type="ECO:0000256" key="2">
    <source>
        <dbReference type="SAM" id="Phobius"/>
    </source>
</evidence>
<gene>
    <name evidence="3" type="ORF">H0A62_12620</name>
</gene>
<accession>A0A853H3K2</accession>
<dbReference type="Proteomes" id="UP000554144">
    <property type="component" value="Unassembled WGS sequence"/>
</dbReference>
<organism evidence="3 4">
    <name type="scientific">Pollutimonas harenae</name>
    <dbReference type="NCBI Taxonomy" id="657015"/>
    <lineage>
        <taxon>Bacteria</taxon>
        <taxon>Pseudomonadati</taxon>
        <taxon>Pseudomonadota</taxon>
        <taxon>Betaproteobacteria</taxon>
        <taxon>Burkholderiales</taxon>
        <taxon>Alcaligenaceae</taxon>
        <taxon>Pollutimonas</taxon>
    </lineage>
</organism>
<dbReference type="SMART" id="SM00028">
    <property type="entry name" value="TPR"/>
    <property type="match status" value="2"/>
</dbReference>
<feature type="transmembrane region" description="Helical" evidence="2">
    <location>
        <begin position="21"/>
        <end position="41"/>
    </location>
</feature>